<keyword evidence="3" id="KW-1185">Reference proteome</keyword>
<dbReference type="OrthoDB" id="7062395at2"/>
<feature type="signal peptide" evidence="1">
    <location>
        <begin position="1"/>
        <end position="28"/>
    </location>
</feature>
<dbReference type="RefSeq" id="WP_133587298.1">
    <property type="nucleotide sequence ID" value="NZ_SNVV01000001.1"/>
</dbReference>
<dbReference type="PANTHER" id="PTHR34387:SF1">
    <property type="entry name" value="PERIPLASMIC IMMUNOGENIC PROTEIN"/>
    <property type="match status" value="1"/>
</dbReference>
<dbReference type="GO" id="GO:0006974">
    <property type="term" value="P:DNA damage response"/>
    <property type="evidence" value="ECO:0007669"/>
    <property type="project" value="TreeGrafter"/>
</dbReference>
<proteinExistence type="predicted"/>
<dbReference type="PANTHER" id="PTHR34387">
    <property type="entry name" value="SLR1258 PROTEIN"/>
    <property type="match status" value="1"/>
</dbReference>
<dbReference type="Gene3D" id="3.30.110.170">
    <property type="entry name" value="Protein of unknown function (DUF541), domain 1"/>
    <property type="match status" value="1"/>
</dbReference>
<dbReference type="AlphaFoldDB" id="A0A4R6EFY6"/>
<reference evidence="2 3" key="1">
    <citation type="submission" date="2019-03" db="EMBL/GenBank/DDBJ databases">
        <title>Genomic Encyclopedia of Type Strains, Phase IV (KMG-IV): sequencing the most valuable type-strain genomes for metagenomic binning, comparative biology and taxonomic classification.</title>
        <authorList>
            <person name="Goeker M."/>
        </authorList>
    </citation>
    <scope>NUCLEOTIDE SEQUENCE [LARGE SCALE GENOMIC DNA]</scope>
    <source>
        <strain evidence="2 3">DSM 12121</strain>
    </source>
</reference>
<organism evidence="2 3">
    <name type="scientific">Azoarcus indigens</name>
    <dbReference type="NCBI Taxonomy" id="29545"/>
    <lineage>
        <taxon>Bacteria</taxon>
        <taxon>Pseudomonadati</taxon>
        <taxon>Pseudomonadota</taxon>
        <taxon>Betaproteobacteria</taxon>
        <taxon>Rhodocyclales</taxon>
        <taxon>Zoogloeaceae</taxon>
        <taxon>Azoarcus</taxon>
    </lineage>
</organism>
<feature type="chain" id="PRO_5020744198" evidence="1">
    <location>
        <begin position="29"/>
        <end position="236"/>
    </location>
</feature>
<comment type="caution">
    <text evidence="2">The sequence shown here is derived from an EMBL/GenBank/DDBJ whole genome shotgun (WGS) entry which is preliminary data.</text>
</comment>
<dbReference type="Gene3D" id="3.30.70.2970">
    <property type="entry name" value="Protein of unknown function (DUF541), domain 2"/>
    <property type="match status" value="1"/>
</dbReference>
<dbReference type="InterPro" id="IPR007497">
    <property type="entry name" value="SIMPL/DUF541"/>
</dbReference>
<evidence type="ECO:0000313" key="2">
    <source>
        <dbReference type="EMBL" id="TDN56723.1"/>
    </source>
</evidence>
<keyword evidence="1" id="KW-0732">Signal</keyword>
<dbReference type="InterPro" id="IPR052022">
    <property type="entry name" value="26kDa_periplasmic_antigen"/>
</dbReference>
<evidence type="ECO:0000313" key="3">
    <source>
        <dbReference type="Proteomes" id="UP000295129"/>
    </source>
</evidence>
<gene>
    <name evidence="2" type="ORF">C7389_101102</name>
</gene>
<name>A0A4R6EFY6_9RHOO</name>
<sequence>MTVARHLPLAALVAALATALAFSPPALAAEEKARTVDFSAEASRPASNDLAVAQLYVEQSGGDPAALAQQVNRVIASALATARAYGDVKVQSAGTSSSPVYGKNGSKIEGWRMRSGLRLETRNVGQLSELIGKLQGSLAVAQVSMQPAPETRRKAADEATTDAIRAFEQRAGLVSSAMGKRYTIRHLNISDGGFRPPQVYARIQASSVMMDSAPAPLEGGDSEVSVTINGTIELID</sequence>
<evidence type="ECO:0000256" key="1">
    <source>
        <dbReference type="SAM" id="SignalP"/>
    </source>
</evidence>
<accession>A0A4R6EFY6</accession>
<dbReference type="EMBL" id="SNVV01000001">
    <property type="protein sequence ID" value="TDN56723.1"/>
    <property type="molecule type" value="Genomic_DNA"/>
</dbReference>
<dbReference type="Pfam" id="PF04402">
    <property type="entry name" value="SIMPL"/>
    <property type="match status" value="1"/>
</dbReference>
<protein>
    <submittedName>
        <fullName evidence="2">Putative secreted protein</fullName>
    </submittedName>
</protein>
<dbReference type="Proteomes" id="UP000295129">
    <property type="component" value="Unassembled WGS sequence"/>
</dbReference>